<accession>A0ABX3VRH3</accession>
<sequence length="147" mass="16421">MAAARYRTDFAGLLKLLRKWIRRLICGPGPTVIPAESAPPTFTPGIPIVYKTYPINKNLTTKENLQNLADLVNEYIPKFETDLTALRIEITQVRAHASDLAADTRQHLQDQIAEPRRDIDAKQVLDLRWTIVGLVVTGLGIVLSYGT</sequence>
<keyword evidence="1" id="KW-0812">Transmembrane</keyword>
<keyword evidence="1" id="KW-1133">Transmembrane helix</keyword>
<keyword evidence="3" id="KW-1185">Reference proteome</keyword>
<keyword evidence="1" id="KW-0472">Membrane</keyword>
<gene>
    <name evidence="2" type="ORF">AWB91_09790</name>
</gene>
<evidence type="ECO:0000313" key="2">
    <source>
        <dbReference type="EMBL" id="ORW32768.1"/>
    </source>
</evidence>
<name>A0ABX3VRH3_9MYCO</name>
<proteinExistence type="predicted"/>
<dbReference type="Proteomes" id="UP000193801">
    <property type="component" value="Unassembled WGS sequence"/>
</dbReference>
<evidence type="ECO:0000256" key="1">
    <source>
        <dbReference type="SAM" id="Phobius"/>
    </source>
</evidence>
<reference evidence="2 3" key="1">
    <citation type="journal article" date="2015" name="Emerg. Microbes Infect.">
        <title>Characterization of 17 strains belonging to the Mycobacterium simiae complex and description of Mycobacterium paraense sp. nov.</title>
        <authorList>
            <person name="Fusco da Costa A.R."/>
            <person name="Fedrizzi T."/>
            <person name="Lopes M.L."/>
            <person name="Pecorari M."/>
            <person name="Oliveira da Costa W.L."/>
            <person name="Giacobazzi E."/>
            <person name="da Costa Bahia J.R."/>
            <person name="De Sanctis V."/>
            <person name="Batista Lima K.V."/>
            <person name="Bertorelli R."/>
            <person name="Grottola A."/>
            <person name="Fabio A."/>
            <person name="Mariottini A."/>
            <person name="Ferretti P."/>
            <person name="Di Leva F."/>
            <person name="Fregni Serpini G."/>
            <person name="Tagliazucchi S."/>
            <person name="Rumpianesi F."/>
            <person name="Jousson O."/>
            <person name="Segata N."/>
            <person name="Tortoli E."/>
        </authorList>
    </citation>
    <scope>NUCLEOTIDE SEQUENCE [LARGE SCALE GENOMIC DNA]</scope>
    <source>
        <strain evidence="2 3">FI-07156</strain>
    </source>
</reference>
<organism evidence="2 3">
    <name type="scientific">Mycobacterium paraense</name>
    <dbReference type="NCBI Taxonomy" id="767916"/>
    <lineage>
        <taxon>Bacteria</taxon>
        <taxon>Bacillati</taxon>
        <taxon>Actinomycetota</taxon>
        <taxon>Actinomycetes</taxon>
        <taxon>Mycobacteriales</taxon>
        <taxon>Mycobacteriaceae</taxon>
        <taxon>Mycobacterium</taxon>
        <taxon>Mycobacterium simiae complex</taxon>
    </lineage>
</organism>
<comment type="caution">
    <text evidence="2">The sequence shown here is derived from an EMBL/GenBank/DDBJ whole genome shotgun (WGS) entry which is preliminary data.</text>
</comment>
<feature type="transmembrane region" description="Helical" evidence="1">
    <location>
        <begin position="127"/>
        <end position="146"/>
    </location>
</feature>
<protein>
    <submittedName>
        <fullName evidence="2">Uncharacterized protein</fullName>
    </submittedName>
</protein>
<evidence type="ECO:0000313" key="3">
    <source>
        <dbReference type="Proteomes" id="UP000193801"/>
    </source>
</evidence>
<dbReference type="EMBL" id="LQPK01000006">
    <property type="protein sequence ID" value="ORW32768.1"/>
    <property type="molecule type" value="Genomic_DNA"/>
</dbReference>